<dbReference type="Proteomes" id="UP001367508">
    <property type="component" value="Unassembled WGS sequence"/>
</dbReference>
<evidence type="ECO:0000313" key="1">
    <source>
        <dbReference type="EMBL" id="KAK7329281.1"/>
    </source>
</evidence>
<dbReference type="Gene3D" id="3.30.200.20">
    <property type="entry name" value="Phosphorylase Kinase, domain 1"/>
    <property type="match status" value="1"/>
</dbReference>
<accession>A0AAN9L587</accession>
<organism evidence="1 2">
    <name type="scientific">Canavalia gladiata</name>
    <name type="common">Sword bean</name>
    <name type="synonym">Dolichos gladiatus</name>
    <dbReference type="NCBI Taxonomy" id="3824"/>
    <lineage>
        <taxon>Eukaryota</taxon>
        <taxon>Viridiplantae</taxon>
        <taxon>Streptophyta</taxon>
        <taxon>Embryophyta</taxon>
        <taxon>Tracheophyta</taxon>
        <taxon>Spermatophyta</taxon>
        <taxon>Magnoliopsida</taxon>
        <taxon>eudicotyledons</taxon>
        <taxon>Gunneridae</taxon>
        <taxon>Pentapetalae</taxon>
        <taxon>rosids</taxon>
        <taxon>fabids</taxon>
        <taxon>Fabales</taxon>
        <taxon>Fabaceae</taxon>
        <taxon>Papilionoideae</taxon>
        <taxon>50 kb inversion clade</taxon>
        <taxon>NPAAA clade</taxon>
        <taxon>indigoferoid/millettioid clade</taxon>
        <taxon>Phaseoleae</taxon>
        <taxon>Canavalia</taxon>
    </lineage>
</organism>
<reference evidence="1 2" key="1">
    <citation type="submission" date="2024-01" db="EMBL/GenBank/DDBJ databases">
        <title>The genomes of 5 underutilized Papilionoideae crops provide insights into root nodulation and disease resistanc.</title>
        <authorList>
            <person name="Jiang F."/>
        </authorList>
    </citation>
    <scope>NUCLEOTIDE SEQUENCE [LARGE SCALE GENOMIC DNA]</scope>
    <source>
        <strain evidence="1">LVBAO_FW01</strain>
        <tissue evidence="1">Leaves</tissue>
    </source>
</reference>
<protein>
    <submittedName>
        <fullName evidence="1">Uncharacterized protein</fullName>
    </submittedName>
</protein>
<proteinExistence type="predicted"/>
<keyword evidence="2" id="KW-1185">Reference proteome</keyword>
<name>A0AAN9L587_CANGL</name>
<sequence>MKAAHLYVLLNCEEVEPYLNKYADFLRELQPGISDSEIDNEIASYFPLWFTEYKLERCGLKNFSCSLGDVPSNFGFEPWIFTRSIDLSFCQQRYSFKLTLIVISTHHHVILDNSHCKEGTCLLDSNFESPPLKSPNIVSKKTSSSRIFFSDLNDYSSLSIMSGLSNSLVGSNLHIFTYQELKEITHNFSKSNFLGEGGFGKFMNRGCWLVAPLYCDDDIYSRCCLPLNHTTPCTIPLSSSMVLPHFILPYVPQTFFCSL</sequence>
<evidence type="ECO:0000313" key="2">
    <source>
        <dbReference type="Proteomes" id="UP001367508"/>
    </source>
</evidence>
<dbReference type="AlphaFoldDB" id="A0AAN9L587"/>
<gene>
    <name evidence="1" type="ORF">VNO77_23436</name>
</gene>
<comment type="caution">
    <text evidence="1">The sequence shown here is derived from an EMBL/GenBank/DDBJ whole genome shotgun (WGS) entry which is preliminary data.</text>
</comment>
<dbReference type="EMBL" id="JAYMYQ010000005">
    <property type="protein sequence ID" value="KAK7329281.1"/>
    <property type="molecule type" value="Genomic_DNA"/>
</dbReference>